<accession>A0A2J7ZV94</accession>
<dbReference type="PANTHER" id="PTHR44329:SF289">
    <property type="entry name" value="SERINE_THREONINE-PROTEIN KINASE VIK"/>
    <property type="match status" value="1"/>
</dbReference>
<proteinExistence type="inferred from homology"/>
<feature type="non-terminal residue" evidence="10">
    <location>
        <position position="1"/>
    </location>
</feature>
<evidence type="ECO:0000313" key="11">
    <source>
        <dbReference type="Proteomes" id="UP000236333"/>
    </source>
</evidence>
<feature type="region of interest" description="Disordered" evidence="8">
    <location>
        <begin position="25"/>
        <end position="49"/>
    </location>
</feature>
<feature type="compositionally biased region" description="Low complexity" evidence="8">
    <location>
        <begin position="35"/>
        <end position="48"/>
    </location>
</feature>
<dbReference type="PROSITE" id="PS00107">
    <property type="entry name" value="PROTEIN_KINASE_ATP"/>
    <property type="match status" value="1"/>
</dbReference>
<keyword evidence="2" id="KW-0808">Transferase</keyword>
<evidence type="ECO:0000259" key="9">
    <source>
        <dbReference type="PROSITE" id="PS50011"/>
    </source>
</evidence>
<evidence type="ECO:0000256" key="7">
    <source>
        <dbReference type="RuleBase" id="RU000304"/>
    </source>
</evidence>
<dbReference type="SMART" id="SM00220">
    <property type="entry name" value="S_TKc"/>
    <property type="match status" value="1"/>
</dbReference>
<organism evidence="10 11">
    <name type="scientific">Tetrabaena socialis</name>
    <dbReference type="NCBI Taxonomy" id="47790"/>
    <lineage>
        <taxon>Eukaryota</taxon>
        <taxon>Viridiplantae</taxon>
        <taxon>Chlorophyta</taxon>
        <taxon>core chlorophytes</taxon>
        <taxon>Chlorophyceae</taxon>
        <taxon>CS clade</taxon>
        <taxon>Chlamydomonadales</taxon>
        <taxon>Tetrabaenaceae</taxon>
        <taxon>Tetrabaena</taxon>
    </lineage>
</organism>
<reference evidence="10 11" key="1">
    <citation type="journal article" date="2017" name="Mol. Biol. Evol.">
        <title>The 4-celled Tetrabaena socialis nuclear genome reveals the essential components for genetic control of cell number at the origin of multicellularity in the volvocine lineage.</title>
        <authorList>
            <person name="Featherston J."/>
            <person name="Arakaki Y."/>
            <person name="Hanschen E.R."/>
            <person name="Ferris P.J."/>
            <person name="Michod R.E."/>
            <person name="Olson B.J.S.C."/>
            <person name="Nozaki H."/>
            <person name="Durand P.M."/>
        </authorList>
    </citation>
    <scope>NUCLEOTIDE SEQUENCE [LARGE SCALE GENOMIC DNA]</scope>
    <source>
        <strain evidence="10 11">NIES-571</strain>
    </source>
</reference>
<keyword evidence="5 6" id="KW-0067">ATP-binding</keyword>
<keyword evidence="11" id="KW-1185">Reference proteome</keyword>
<evidence type="ECO:0000256" key="4">
    <source>
        <dbReference type="ARBA" id="ARBA00022777"/>
    </source>
</evidence>
<keyword evidence="3 6" id="KW-0547">Nucleotide-binding</keyword>
<name>A0A2J7ZV94_9CHLO</name>
<dbReference type="AlphaFoldDB" id="A0A2J7ZV94"/>
<dbReference type="InterPro" id="IPR051681">
    <property type="entry name" value="Ser/Thr_Kinases-Pseudokinases"/>
</dbReference>
<dbReference type="PROSITE" id="PS50011">
    <property type="entry name" value="PROTEIN_KINASE_DOM"/>
    <property type="match status" value="1"/>
</dbReference>
<keyword evidence="4 10" id="KW-0418">Kinase</keyword>
<dbReference type="InterPro" id="IPR008271">
    <property type="entry name" value="Ser/Thr_kinase_AS"/>
</dbReference>
<evidence type="ECO:0000256" key="1">
    <source>
        <dbReference type="ARBA" id="ARBA00022527"/>
    </source>
</evidence>
<evidence type="ECO:0000256" key="8">
    <source>
        <dbReference type="SAM" id="MobiDB-lite"/>
    </source>
</evidence>
<dbReference type="InterPro" id="IPR000719">
    <property type="entry name" value="Prot_kinase_dom"/>
</dbReference>
<dbReference type="PANTHER" id="PTHR44329">
    <property type="entry name" value="SERINE/THREONINE-PROTEIN KINASE TNNI3K-RELATED"/>
    <property type="match status" value="1"/>
</dbReference>
<feature type="domain" description="Protein kinase" evidence="9">
    <location>
        <begin position="88"/>
        <end position="443"/>
    </location>
</feature>
<dbReference type="SUPFAM" id="SSF56112">
    <property type="entry name" value="Protein kinase-like (PK-like)"/>
    <property type="match status" value="1"/>
</dbReference>
<evidence type="ECO:0000256" key="5">
    <source>
        <dbReference type="ARBA" id="ARBA00022840"/>
    </source>
</evidence>
<sequence length="468" mass="51089">LPPIASIAEGANAERHLSPEGAAALQCSTPEPGLATSPDSAQPSPAASGKLRTFKDVGKAVVTSIKASQGFNTLRDMGGSNGVMISELKTVRKLGEGAFAVVEEAEYRPTNGSMNGEKTSGRRVAVKKLKPEVVRHEADLASFIAESALLRKLQNKRVVEYIGVGSTDTTSDEAKRKTMFLVQEFMDGGTLKKLVSRQMIDVSRHIYSVEDAFRWALHVAEGLEYLHAARPVVIHRDLKLENILLKGSDPHTAEAKIADFGLVALVRARDRTVPDKLEKISVGAISHRSPAKPGLATSLSRMMSTRKAPQTVQESWDHKFQMVQRSPSVAGGVLPPQDLSGRTGSYMYMSPEMYRQEAYTEKVDVFSYGVIIFEVFSRYQTVCAISIAGTDEEIEAYAQKVSLGYRPPLPLSWPEPLKALITDLWAQDPVQRPSMAQAKERLLQMQADHVPAQMQAASTQPTCACVIA</sequence>
<dbReference type="Gene3D" id="3.30.200.20">
    <property type="entry name" value="Phosphorylase Kinase, domain 1"/>
    <property type="match status" value="1"/>
</dbReference>
<dbReference type="GO" id="GO:0005524">
    <property type="term" value="F:ATP binding"/>
    <property type="evidence" value="ECO:0007669"/>
    <property type="project" value="UniProtKB-UniRule"/>
</dbReference>
<dbReference type="PROSITE" id="PS00108">
    <property type="entry name" value="PROTEIN_KINASE_ST"/>
    <property type="match status" value="1"/>
</dbReference>
<comment type="caution">
    <text evidence="10">The sequence shown here is derived from an EMBL/GenBank/DDBJ whole genome shotgun (WGS) entry which is preliminary data.</text>
</comment>
<dbReference type="InterPro" id="IPR001245">
    <property type="entry name" value="Ser-Thr/Tyr_kinase_cat_dom"/>
</dbReference>
<gene>
    <name evidence="10" type="ORF">TSOC_009670</name>
</gene>
<protein>
    <submittedName>
        <fullName evidence="10">Putative serine/threonine-protein kinase</fullName>
    </submittedName>
</protein>
<dbReference type="InterPro" id="IPR011009">
    <property type="entry name" value="Kinase-like_dom_sf"/>
</dbReference>
<evidence type="ECO:0000256" key="3">
    <source>
        <dbReference type="ARBA" id="ARBA00022741"/>
    </source>
</evidence>
<dbReference type="GO" id="GO:0004674">
    <property type="term" value="F:protein serine/threonine kinase activity"/>
    <property type="evidence" value="ECO:0007669"/>
    <property type="project" value="UniProtKB-KW"/>
</dbReference>
<dbReference type="EMBL" id="PGGS01000413">
    <property type="protein sequence ID" value="PNH04196.1"/>
    <property type="molecule type" value="Genomic_DNA"/>
</dbReference>
<dbReference type="OrthoDB" id="508192at2759"/>
<feature type="binding site" evidence="6">
    <location>
        <position position="127"/>
    </location>
    <ligand>
        <name>ATP</name>
        <dbReference type="ChEBI" id="CHEBI:30616"/>
    </ligand>
</feature>
<dbReference type="Proteomes" id="UP000236333">
    <property type="component" value="Unassembled WGS sequence"/>
</dbReference>
<evidence type="ECO:0000256" key="2">
    <source>
        <dbReference type="ARBA" id="ARBA00022679"/>
    </source>
</evidence>
<dbReference type="Gene3D" id="1.10.510.10">
    <property type="entry name" value="Transferase(Phosphotransferase) domain 1"/>
    <property type="match status" value="1"/>
</dbReference>
<keyword evidence="1 7" id="KW-0723">Serine/threonine-protein kinase</keyword>
<dbReference type="InterPro" id="IPR017441">
    <property type="entry name" value="Protein_kinase_ATP_BS"/>
</dbReference>
<comment type="similarity">
    <text evidence="7">Belongs to the protein kinase superfamily.</text>
</comment>
<dbReference type="Pfam" id="PF07714">
    <property type="entry name" value="PK_Tyr_Ser-Thr"/>
    <property type="match status" value="2"/>
</dbReference>
<evidence type="ECO:0000256" key="6">
    <source>
        <dbReference type="PROSITE-ProRule" id="PRU10141"/>
    </source>
</evidence>
<evidence type="ECO:0000313" key="10">
    <source>
        <dbReference type="EMBL" id="PNH04196.1"/>
    </source>
</evidence>